<organism evidence="2 3">
    <name type="scientific">Ostreobium quekettii</name>
    <dbReference type="NCBI Taxonomy" id="121088"/>
    <lineage>
        <taxon>Eukaryota</taxon>
        <taxon>Viridiplantae</taxon>
        <taxon>Chlorophyta</taxon>
        <taxon>core chlorophytes</taxon>
        <taxon>Ulvophyceae</taxon>
        <taxon>TCBD clade</taxon>
        <taxon>Bryopsidales</taxon>
        <taxon>Ostreobineae</taxon>
        <taxon>Ostreobiaceae</taxon>
        <taxon>Ostreobium</taxon>
    </lineage>
</organism>
<gene>
    <name evidence="2" type="ORF">OSTQU699_LOCUS3377</name>
</gene>
<dbReference type="Pfam" id="PF00293">
    <property type="entry name" value="NUDIX"/>
    <property type="match status" value="1"/>
</dbReference>
<evidence type="ECO:0000313" key="2">
    <source>
        <dbReference type="EMBL" id="CAD7698016.1"/>
    </source>
</evidence>
<dbReference type="GO" id="GO:0005737">
    <property type="term" value="C:cytoplasm"/>
    <property type="evidence" value="ECO:0007669"/>
    <property type="project" value="TreeGrafter"/>
</dbReference>
<name>A0A8S1IRY3_9CHLO</name>
<dbReference type="AlphaFoldDB" id="A0A8S1IRY3"/>
<protein>
    <recommendedName>
        <fullName evidence="1">Nudix hydrolase domain-containing protein</fullName>
    </recommendedName>
</protein>
<sequence length="187" mass="20699">MAGALFGAIVLSRELKRIALVKPQGCPVWCFPIGEVEGQDGTVAAISVVDKQTGVNIRGKISEDFVEAEFPAGSGTQCRLYMAYDVPDGTMQPAPESAIEQASWHPVEEIVNLPPDTSAEEQPVMPFVQGLKQWIARNHELRVKGDEKFGWNLIYAKDRWIGIKPQMVLRNHLQGNQSFPTSTKRVP</sequence>
<dbReference type="Proteomes" id="UP000708148">
    <property type="component" value="Unassembled WGS sequence"/>
</dbReference>
<reference evidence="2" key="1">
    <citation type="submission" date="2020-12" db="EMBL/GenBank/DDBJ databases">
        <authorList>
            <person name="Iha C."/>
        </authorList>
    </citation>
    <scope>NUCLEOTIDE SEQUENCE</scope>
</reference>
<dbReference type="OrthoDB" id="505629at2759"/>
<dbReference type="Gene3D" id="3.90.79.10">
    <property type="entry name" value="Nucleoside Triphosphate Pyrophosphohydrolase"/>
    <property type="match status" value="1"/>
</dbReference>
<accession>A0A8S1IRY3</accession>
<dbReference type="PANTHER" id="PTHR23114:SF17">
    <property type="entry name" value="M7GPPPN-MRNA HYDROLASE"/>
    <property type="match status" value="1"/>
</dbReference>
<feature type="domain" description="Nudix hydrolase" evidence="1">
    <location>
        <begin position="8"/>
        <end position="122"/>
    </location>
</feature>
<dbReference type="GO" id="GO:0000290">
    <property type="term" value="P:deadenylation-dependent decapping of nuclear-transcribed mRNA"/>
    <property type="evidence" value="ECO:0007669"/>
    <property type="project" value="TreeGrafter"/>
</dbReference>
<dbReference type="PANTHER" id="PTHR23114">
    <property type="entry name" value="M7GPPPN-MRNA HYDROLASE"/>
    <property type="match status" value="1"/>
</dbReference>
<dbReference type="EMBL" id="CAJHUC010000741">
    <property type="protein sequence ID" value="CAD7698016.1"/>
    <property type="molecule type" value="Genomic_DNA"/>
</dbReference>
<dbReference type="InterPro" id="IPR000086">
    <property type="entry name" value="NUDIX_hydrolase_dom"/>
</dbReference>
<proteinExistence type="predicted"/>
<evidence type="ECO:0000313" key="3">
    <source>
        <dbReference type="Proteomes" id="UP000708148"/>
    </source>
</evidence>
<comment type="caution">
    <text evidence="2">The sequence shown here is derived from an EMBL/GenBank/DDBJ whole genome shotgun (WGS) entry which is preliminary data.</text>
</comment>
<keyword evidence="3" id="KW-1185">Reference proteome</keyword>
<evidence type="ECO:0000259" key="1">
    <source>
        <dbReference type="Pfam" id="PF00293"/>
    </source>
</evidence>